<feature type="domain" description="Serine hydrolase" evidence="2">
    <location>
        <begin position="24"/>
        <end position="168"/>
    </location>
</feature>
<organism evidence="3 4">
    <name type="scientific">Aspergillus keveii</name>
    <dbReference type="NCBI Taxonomy" id="714993"/>
    <lineage>
        <taxon>Eukaryota</taxon>
        <taxon>Fungi</taxon>
        <taxon>Dikarya</taxon>
        <taxon>Ascomycota</taxon>
        <taxon>Pezizomycotina</taxon>
        <taxon>Eurotiomycetes</taxon>
        <taxon>Eurotiomycetidae</taxon>
        <taxon>Eurotiales</taxon>
        <taxon>Aspergillaceae</taxon>
        <taxon>Aspergillus</taxon>
        <taxon>Aspergillus subgen. Nidulantes</taxon>
    </lineage>
</organism>
<dbReference type="SUPFAM" id="SSF53474">
    <property type="entry name" value="alpha/beta-Hydrolases"/>
    <property type="match status" value="1"/>
</dbReference>
<name>A0ABR4FHA0_9EURO</name>
<dbReference type="InterPro" id="IPR029058">
    <property type="entry name" value="AB_hydrolase_fold"/>
</dbReference>
<dbReference type="Proteomes" id="UP001610563">
    <property type="component" value="Unassembled WGS sequence"/>
</dbReference>
<protein>
    <submittedName>
        <fullName evidence="3">Serine hydrolase-domain-containing protein</fullName>
    </submittedName>
</protein>
<dbReference type="Pfam" id="PF03959">
    <property type="entry name" value="FSH1"/>
    <property type="match status" value="1"/>
</dbReference>
<dbReference type="EMBL" id="JBFTWV010000366">
    <property type="protein sequence ID" value="KAL2782628.1"/>
    <property type="molecule type" value="Genomic_DNA"/>
</dbReference>
<keyword evidence="4" id="KW-1185">Reference proteome</keyword>
<dbReference type="GO" id="GO:0016787">
    <property type="term" value="F:hydrolase activity"/>
    <property type="evidence" value="ECO:0007669"/>
    <property type="project" value="UniProtKB-KW"/>
</dbReference>
<evidence type="ECO:0000313" key="3">
    <source>
        <dbReference type="EMBL" id="KAL2782628.1"/>
    </source>
</evidence>
<dbReference type="InterPro" id="IPR050593">
    <property type="entry name" value="LovG"/>
</dbReference>
<reference evidence="3 4" key="1">
    <citation type="submission" date="2024-07" db="EMBL/GenBank/DDBJ databases">
        <title>Section-level genome sequencing and comparative genomics of Aspergillus sections Usti and Cavernicolus.</title>
        <authorList>
            <consortium name="Lawrence Berkeley National Laboratory"/>
            <person name="Nybo J.L."/>
            <person name="Vesth T.C."/>
            <person name="Theobald S."/>
            <person name="Frisvad J.C."/>
            <person name="Larsen T.O."/>
            <person name="Kjaerboelling I."/>
            <person name="Rothschild-Mancinelli K."/>
            <person name="Lyhne E.K."/>
            <person name="Kogle M.E."/>
            <person name="Barry K."/>
            <person name="Clum A."/>
            <person name="Na H."/>
            <person name="Ledsgaard L."/>
            <person name="Lin J."/>
            <person name="Lipzen A."/>
            <person name="Kuo A."/>
            <person name="Riley R."/>
            <person name="Mondo S."/>
            <person name="Labutti K."/>
            <person name="Haridas S."/>
            <person name="Pangalinan J."/>
            <person name="Salamov A.A."/>
            <person name="Simmons B.A."/>
            <person name="Magnuson J.K."/>
            <person name="Chen J."/>
            <person name="Drula E."/>
            <person name="Henrissat B."/>
            <person name="Wiebenga A."/>
            <person name="Lubbers R.J."/>
            <person name="Gomes A.C."/>
            <person name="Makela M.R."/>
            <person name="Stajich J."/>
            <person name="Grigoriev I.V."/>
            <person name="Mortensen U.H."/>
            <person name="De Vries R.P."/>
            <person name="Baker S.E."/>
            <person name="Andersen M.R."/>
        </authorList>
    </citation>
    <scope>NUCLEOTIDE SEQUENCE [LARGE SCALE GENOMIC DNA]</scope>
    <source>
        <strain evidence="3 4">CBS 209.92</strain>
    </source>
</reference>
<dbReference type="Gene3D" id="3.40.50.1820">
    <property type="entry name" value="alpha/beta hydrolase"/>
    <property type="match status" value="1"/>
</dbReference>
<evidence type="ECO:0000313" key="4">
    <source>
        <dbReference type="Proteomes" id="UP001610563"/>
    </source>
</evidence>
<evidence type="ECO:0000259" key="2">
    <source>
        <dbReference type="Pfam" id="PF03959"/>
    </source>
</evidence>
<proteinExistence type="predicted"/>
<accession>A0ABR4FHA0</accession>
<comment type="caution">
    <text evidence="3">The sequence shown here is derived from an EMBL/GenBank/DDBJ whole genome shotgun (WGS) entry which is preliminary data.</text>
</comment>
<evidence type="ECO:0000256" key="1">
    <source>
        <dbReference type="ARBA" id="ARBA00022801"/>
    </source>
</evidence>
<dbReference type="PANTHER" id="PTHR48070">
    <property type="entry name" value="ESTERASE OVCA2"/>
    <property type="match status" value="1"/>
</dbReference>
<keyword evidence="1 3" id="KW-0378">Hydrolase</keyword>
<dbReference type="PANTHER" id="PTHR48070:SF6">
    <property type="entry name" value="ESTERASE OVCA2"/>
    <property type="match status" value="1"/>
</dbReference>
<sequence length="219" mass="24186">MLRPHFEPFGQPDPGYRAPHKQGTRILMLHGHGQSGRFFYYKSKPLVAALLEMAVERDPGRCSSGIDVFYPNAPLCAGGDPHADTWTWGYGDFQTEKIKDIDQSITKVLNILKAHGPFDGIVGFSTGATVAAIITSLLEDMRRMPACVGHLRVEHPRFQFAVCVTCSNCDVHVFEGTHHVPRRLGQTKAASHFILQQLGWASGASAAHNGHKKYALWPI</sequence>
<gene>
    <name evidence="3" type="ORF">BJX66DRAFT_331081</name>
</gene>
<dbReference type="InterPro" id="IPR005645">
    <property type="entry name" value="FSH-like_dom"/>
</dbReference>